<feature type="domain" description="Homeobox" evidence="11">
    <location>
        <begin position="57"/>
        <end position="123"/>
    </location>
</feature>
<feature type="DNA-binding region" description="Homeobox" evidence="8">
    <location>
        <begin position="59"/>
        <end position="124"/>
    </location>
</feature>
<evidence type="ECO:0000256" key="9">
    <source>
        <dbReference type="RuleBase" id="RU000682"/>
    </source>
</evidence>
<evidence type="ECO:0000256" key="6">
    <source>
        <dbReference type="ARBA" id="ARBA00023242"/>
    </source>
</evidence>
<evidence type="ECO:0000256" key="7">
    <source>
        <dbReference type="ARBA" id="ARBA00024040"/>
    </source>
</evidence>
<feature type="region of interest" description="Disordered" evidence="10">
    <location>
        <begin position="243"/>
        <end position="263"/>
    </location>
</feature>
<dbReference type="GO" id="GO:0005634">
    <property type="term" value="C:nucleus"/>
    <property type="evidence" value="ECO:0007669"/>
    <property type="project" value="UniProtKB-SubCell"/>
</dbReference>
<evidence type="ECO:0000256" key="4">
    <source>
        <dbReference type="ARBA" id="ARBA00023125"/>
    </source>
</evidence>
<reference evidence="12" key="1">
    <citation type="submission" date="2010-10" db="EMBL/GenBank/DDBJ databases">
        <title>WUS-like genes evolved with ferns.</title>
        <authorList>
            <person name="Nardmann J."/>
            <person name="Werr W."/>
        </authorList>
    </citation>
    <scope>NUCLEOTIDE SEQUENCE</scope>
</reference>
<dbReference type="Pfam" id="PF00046">
    <property type="entry name" value="Homeodomain"/>
    <property type="match status" value="1"/>
</dbReference>
<dbReference type="PROSITE" id="PS50071">
    <property type="entry name" value="HOMEOBOX_2"/>
    <property type="match status" value="1"/>
</dbReference>
<dbReference type="SMART" id="SM00389">
    <property type="entry name" value="HOX"/>
    <property type="match status" value="1"/>
</dbReference>
<dbReference type="GO" id="GO:0099402">
    <property type="term" value="P:plant organ development"/>
    <property type="evidence" value="ECO:0007669"/>
    <property type="project" value="InterPro"/>
</dbReference>
<dbReference type="InterPro" id="IPR044555">
    <property type="entry name" value="WUSCHEL-like"/>
</dbReference>
<evidence type="ECO:0000256" key="10">
    <source>
        <dbReference type="SAM" id="MobiDB-lite"/>
    </source>
</evidence>
<dbReference type="PANTHER" id="PTHR45940">
    <property type="entry name" value="WUSCHEL-RELATED HOMEOBOX 1-RELATED"/>
    <property type="match status" value="1"/>
</dbReference>
<evidence type="ECO:0000256" key="2">
    <source>
        <dbReference type="ARBA" id="ARBA00022473"/>
    </source>
</evidence>
<keyword evidence="2" id="KW-0217">Developmental protein</keyword>
<feature type="region of interest" description="Disordered" evidence="10">
    <location>
        <begin position="128"/>
        <end position="188"/>
    </location>
</feature>
<organism evidence="12">
    <name type="scientific">Cyathea australis</name>
    <dbReference type="NCBI Taxonomy" id="361531"/>
    <lineage>
        <taxon>Eukaryota</taxon>
        <taxon>Viridiplantae</taxon>
        <taxon>Streptophyta</taxon>
        <taxon>Embryophyta</taxon>
        <taxon>Tracheophyta</taxon>
        <taxon>Polypodiopsida</taxon>
        <taxon>Polypodiidae</taxon>
        <taxon>Cyatheales</taxon>
        <taxon>Cyatheaceae</taxon>
        <taxon>Cyathea</taxon>
    </lineage>
</organism>
<evidence type="ECO:0000256" key="1">
    <source>
        <dbReference type="ARBA" id="ARBA00004123"/>
    </source>
</evidence>
<accession>H8WFA5</accession>
<keyword evidence="3" id="KW-0805">Transcription regulation</keyword>
<comment type="similarity">
    <text evidence="7">Belongs to the WUS homeobox family.</text>
</comment>
<proteinExistence type="evidence at transcript level"/>
<evidence type="ECO:0000256" key="5">
    <source>
        <dbReference type="ARBA" id="ARBA00023163"/>
    </source>
</evidence>
<feature type="compositionally biased region" description="Basic and acidic residues" evidence="10">
    <location>
        <begin position="170"/>
        <end position="186"/>
    </location>
</feature>
<sequence>MGEECRTDCNELSVYNSCTSMERLRQQASPLVPRGQGVEVDEAGMVSARMRLLYDYRAPAGTRWSPTTEQLRELQALFHEGGMRTPTTAQISRIAARLRAHGRIEGRNVFYWSQNQKARERKRKLLEEEEEEAISSGGSIGLTGCATHGQAMQQQQQQRSTRQAKATLRRPYEDHPKAAEDERSEVSDSNAAVSAFRAAQSIQYIGNTESGAATCHPPAAVIATRIHMCRDGANAVYDQLDEVESASSTPSARSTSRSGDRPLLLFPLSPQQEEPPLRCCNHIQAQHSSILPPPAPSLTSSLLDLKLAID</sequence>
<dbReference type="GO" id="GO:0003677">
    <property type="term" value="F:DNA binding"/>
    <property type="evidence" value="ECO:0007669"/>
    <property type="project" value="UniProtKB-UniRule"/>
</dbReference>
<keyword evidence="8 9" id="KW-0371">Homeobox</keyword>
<gene>
    <name evidence="12" type="primary">MOWOX</name>
</gene>
<feature type="compositionally biased region" description="Low complexity" evidence="10">
    <location>
        <begin position="245"/>
        <end position="257"/>
    </location>
</feature>
<dbReference type="InterPro" id="IPR009057">
    <property type="entry name" value="Homeodomain-like_sf"/>
</dbReference>
<keyword evidence="4 8" id="KW-0238">DNA-binding</keyword>
<evidence type="ECO:0000259" key="11">
    <source>
        <dbReference type="PROSITE" id="PS50071"/>
    </source>
</evidence>
<dbReference type="InterPro" id="IPR001356">
    <property type="entry name" value="HD"/>
</dbReference>
<protein>
    <submittedName>
        <fullName evidence="12">Uncharacterized protein MOWOX</fullName>
    </submittedName>
</protein>
<evidence type="ECO:0000256" key="3">
    <source>
        <dbReference type="ARBA" id="ARBA00023015"/>
    </source>
</evidence>
<dbReference type="SUPFAM" id="SSF46689">
    <property type="entry name" value="Homeodomain-like"/>
    <property type="match status" value="1"/>
</dbReference>
<dbReference type="AlphaFoldDB" id="H8WFA5"/>
<name>H8WFA5_9MONI</name>
<dbReference type="EMBL" id="FR716459">
    <property type="protein sequence ID" value="CBX45509.1"/>
    <property type="molecule type" value="mRNA"/>
</dbReference>
<evidence type="ECO:0000256" key="8">
    <source>
        <dbReference type="PROSITE-ProRule" id="PRU00108"/>
    </source>
</evidence>
<comment type="subcellular location">
    <subcellularLocation>
        <location evidence="1 8 9">Nucleus</location>
    </subcellularLocation>
</comment>
<dbReference type="PANTHER" id="PTHR45940:SF13">
    <property type="entry name" value="WUSCHEL-RELATED HOMEOBOX 1"/>
    <property type="match status" value="1"/>
</dbReference>
<keyword evidence="6 8" id="KW-0539">Nucleus</keyword>
<evidence type="ECO:0000313" key="12">
    <source>
        <dbReference type="EMBL" id="CBX45509.1"/>
    </source>
</evidence>
<dbReference type="Gene3D" id="1.10.10.60">
    <property type="entry name" value="Homeodomain-like"/>
    <property type="match status" value="1"/>
</dbReference>
<keyword evidence="5" id="KW-0804">Transcription</keyword>
<dbReference type="GO" id="GO:0003700">
    <property type="term" value="F:DNA-binding transcription factor activity"/>
    <property type="evidence" value="ECO:0007669"/>
    <property type="project" value="InterPro"/>
</dbReference>